<protein>
    <recommendedName>
        <fullName evidence="7">protein-secreting ATPase</fullName>
        <ecNumber evidence="7">7.4.2.8</ecNumber>
    </recommendedName>
</protein>
<dbReference type="SUPFAM" id="SSF160246">
    <property type="entry name" value="EspE N-terminal domain-like"/>
    <property type="match status" value="1"/>
</dbReference>
<dbReference type="SUPFAM" id="SSF52540">
    <property type="entry name" value="P-loop containing nucleoside triphosphate hydrolases"/>
    <property type="match status" value="1"/>
</dbReference>
<dbReference type="InterPro" id="IPR003593">
    <property type="entry name" value="AAA+_ATPase"/>
</dbReference>
<dbReference type="InterPro" id="IPR007831">
    <property type="entry name" value="T2SS_GspE_N"/>
</dbReference>
<evidence type="ECO:0000259" key="10">
    <source>
        <dbReference type="PROSITE" id="PS00662"/>
    </source>
</evidence>
<keyword evidence="4" id="KW-0067">ATP-binding</keyword>
<name>A0A6L5XPF7_9BACT</name>
<evidence type="ECO:0000256" key="3">
    <source>
        <dbReference type="ARBA" id="ARBA00022741"/>
    </source>
</evidence>
<evidence type="ECO:0000256" key="1">
    <source>
        <dbReference type="ARBA" id="ARBA00006611"/>
    </source>
</evidence>
<dbReference type="InterPro" id="IPR001482">
    <property type="entry name" value="T2SS/T4SS_dom"/>
</dbReference>
<dbReference type="PANTHER" id="PTHR30258">
    <property type="entry name" value="TYPE II SECRETION SYSTEM PROTEIN GSPE-RELATED"/>
    <property type="match status" value="1"/>
</dbReference>
<dbReference type="CDD" id="cd01129">
    <property type="entry name" value="PulE-GspE-like"/>
    <property type="match status" value="1"/>
</dbReference>
<dbReference type="Gene3D" id="3.30.300.160">
    <property type="entry name" value="Type II secretion system, protein E, N-terminal domain"/>
    <property type="match status" value="1"/>
</dbReference>
<evidence type="ECO:0000313" key="12">
    <source>
        <dbReference type="Proteomes" id="UP000477488"/>
    </source>
</evidence>
<dbReference type="GO" id="GO:0008564">
    <property type="term" value="F:protein-exporting ATPase activity"/>
    <property type="evidence" value="ECO:0007669"/>
    <property type="project" value="UniProtKB-EC"/>
</dbReference>
<dbReference type="FunFam" id="3.40.50.300:FF:000398">
    <property type="entry name" value="Type IV pilus assembly ATPase PilB"/>
    <property type="match status" value="1"/>
</dbReference>
<dbReference type="GO" id="GO:0016887">
    <property type="term" value="F:ATP hydrolysis activity"/>
    <property type="evidence" value="ECO:0007669"/>
    <property type="project" value="TreeGrafter"/>
</dbReference>
<comment type="catalytic activity">
    <reaction evidence="8">
        <text>ATP + H2O + cellular proteinSide 1 = ADP + phosphate + cellular proteinSide 2.</text>
        <dbReference type="EC" id="7.4.2.8"/>
    </reaction>
</comment>
<evidence type="ECO:0000256" key="9">
    <source>
        <dbReference type="SAM" id="MobiDB-lite"/>
    </source>
</evidence>
<feature type="domain" description="Bacterial type II secretion system protein E" evidence="10">
    <location>
        <begin position="394"/>
        <end position="408"/>
    </location>
</feature>
<accession>A0A6L5XPF7</accession>
<dbReference type="Pfam" id="PF05157">
    <property type="entry name" value="MshEN"/>
    <property type="match status" value="1"/>
</dbReference>
<dbReference type="GO" id="GO:0005524">
    <property type="term" value="F:ATP binding"/>
    <property type="evidence" value="ECO:0007669"/>
    <property type="project" value="UniProtKB-KW"/>
</dbReference>
<dbReference type="GO" id="GO:0015628">
    <property type="term" value="P:protein secretion by the type II secretion system"/>
    <property type="evidence" value="ECO:0007669"/>
    <property type="project" value="InterPro"/>
</dbReference>
<dbReference type="RefSeq" id="WP_154513189.1">
    <property type="nucleotide sequence ID" value="NZ_VUMH01000022.1"/>
</dbReference>
<dbReference type="EMBL" id="VUMH01000022">
    <property type="protein sequence ID" value="MSS29110.1"/>
    <property type="molecule type" value="Genomic_DNA"/>
</dbReference>
<dbReference type="FunFam" id="3.30.450.90:FF:000001">
    <property type="entry name" value="Type II secretion system ATPase GspE"/>
    <property type="match status" value="1"/>
</dbReference>
<evidence type="ECO:0000256" key="4">
    <source>
        <dbReference type="ARBA" id="ARBA00022840"/>
    </source>
</evidence>
<evidence type="ECO:0000313" key="11">
    <source>
        <dbReference type="EMBL" id="MSS29110.1"/>
    </source>
</evidence>
<dbReference type="EC" id="7.4.2.8" evidence="7"/>
<comment type="caution">
    <text evidence="11">The sequence shown here is derived from an EMBL/GenBank/DDBJ whole genome shotgun (WGS) entry which is preliminary data.</text>
</comment>
<evidence type="ECO:0000256" key="2">
    <source>
        <dbReference type="ARBA" id="ARBA00022448"/>
    </source>
</evidence>
<gene>
    <name evidence="11" type="primary">gspE</name>
    <name evidence="11" type="ORF">FYJ44_14000</name>
</gene>
<keyword evidence="6" id="KW-1278">Translocase</keyword>
<dbReference type="Proteomes" id="UP000477488">
    <property type="component" value="Unassembled WGS sequence"/>
</dbReference>
<evidence type="ECO:0000256" key="8">
    <source>
        <dbReference type="ARBA" id="ARBA00034006"/>
    </source>
</evidence>
<dbReference type="PROSITE" id="PS00662">
    <property type="entry name" value="T2SP_E"/>
    <property type="match status" value="1"/>
</dbReference>
<dbReference type="GO" id="GO:0015627">
    <property type="term" value="C:type II protein secretion system complex"/>
    <property type="evidence" value="ECO:0007669"/>
    <property type="project" value="InterPro"/>
</dbReference>
<keyword evidence="2" id="KW-0813">Transport</keyword>
<dbReference type="Pfam" id="PF00437">
    <property type="entry name" value="T2SSE"/>
    <property type="match status" value="1"/>
</dbReference>
<dbReference type="PANTHER" id="PTHR30258:SF2">
    <property type="entry name" value="COMG OPERON PROTEIN 1"/>
    <property type="match status" value="1"/>
</dbReference>
<dbReference type="Gene3D" id="3.40.50.300">
    <property type="entry name" value="P-loop containing nucleotide triphosphate hydrolases"/>
    <property type="match status" value="1"/>
</dbReference>
<dbReference type="NCBIfam" id="TIGR02533">
    <property type="entry name" value="type_II_gspE"/>
    <property type="match status" value="1"/>
</dbReference>
<dbReference type="AlphaFoldDB" id="A0A6L5XPF7"/>
<dbReference type="SMART" id="SM00382">
    <property type="entry name" value="AAA"/>
    <property type="match status" value="1"/>
</dbReference>
<evidence type="ECO:0000256" key="6">
    <source>
        <dbReference type="ARBA" id="ARBA00022967"/>
    </source>
</evidence>
<dbReference type="InterPro" id="IPR027417">
    <property type="entry name" value="P-loop_NTPase"/>
</dbReference>
<dbReference type="InterPro" id="IPR013369">
    <property type="entry name" value="T2SS_GspE"/>
</dbReference>
<feature type="region of interest" description="Disordered" evidence="9">
    <location>
        <begin position="1"/>
        <end position="40"/>
    </location>
</feature>
<sequence length="577" mass="61970">MAVFASTSVVPALSAPSRSPHSGRAPEPPEARAADAAGELPESGEFSEARYLEAEAARHQMRFVPDLDQALDREGGAWKSDGELVCRLPLAWLRRHAVAPVRDAEGRLALAVARPAGWLLAREIGLLLGERPCVPVLTPESAIQNIVNRIFGESSGEEGSVAEVLGAGADGGDDAILSEDAVEDLLEDSGEAPFIRLVNMILAQAVRAGASDIHIEPYRDVSRVRFRLDGVLYERHSLSKAHHAAVVSRIKVMAKLNIAEKRLPQDGRIAISLGGRQAGLRVSTLPTSFGERVVLRLLEKNERVLSLAELGLGREDFQLMNGLVGASHGIVLVTGPTGSGKTTTLYAVLQEIASPDKNILTIEDPVEYELDGVGQMQVNPKIGLSFADGLRSIVRQDPDVILIGEIRDGETASIAVQSALTGHLVFSTLHTNDAPGAVTRLFDMGVEPFLLSSVLRGVIAQRLVRVLCPHCKEARAPSRNELASLGRAARVLEPGRPLYHAVGCPQCMDTGYRGRMAIYEIMPVSDGLKRLIVDKSDANALEAQAIGEGMRNLRHDGMLKVAAGLTSLTEVERVVRI</sequence>
<dbReference type="InterPro" id="IPR037257">
    <property type="entry name" value="T2SS_E_N_sf"/>
</dbReference>
<proteinExistence type="inferred from homology"/>
<keyword evidence="3" id="KW-0547">Nucleotide-binding</keyword>
<dbReference type="Gene3D" id="3.30.450.90">
    <property type="match status" value="1"/>
</dbReference>
<organism evidence="11 12">
    <name type="scientific">Desulfovibrio porci</name>
    <dbReference type="NCBI Taxonomy" id="2605782"/>
    <lineage>
        <taxon>Bacteria</taxon>
        <taxon>Pseudomonadati</taxon>
        <taxon>Thermodesulfobacteriota</taxon>
        <taxon>Desulfovibrionia</taxon>
        <taxon>Desulfovibrionales</taxon>
        <taxon>Desulfovibrionaceae</taxon>
        <taxon>Desulfovibrio</taxon>
    </lineage>
</organism>
<reference evidence="11 12" key="1">
    <citation type="submission" date="2019-09" db="EMBL/GenBank/DDBJ databases">
        <title>In-depth cultivation of the pig gut microbiome towards novel bacterial diversity and tailored functional studies.</title>
        <authorList>
            <person name="Wylensek D."/>
            <person name="Hitch T.C.A."/>
            <person name="Clavel T."/>
        </authorList>
    </citation>
    <scope>NUCLEOTIDE SEQUENCE [LARGE SCALE GENOMIC DNA]</scope>
    <source>
        <strain evidence="11 12">PG-178-WT-4</strain>
    </source>
</reference>
<keyword evidence="5" id="KW-0653">Protein transport</keyword>
<keyword evidence="12" id="KW-1185">Reference proteome</keyword>
<dbReference type="GO" id="GO:0005886">
    <property type="term" value="C:plasma membrane"/>
    <property type="evidence" value="ECO:0007669"/>
    <property type="project" value="TreeGrafter"/>
</dbReference>
<comment type="similarity">
    <text evidence="1">Belongs to the GSP E family.</text>
</comment>
<evidence type="ECO:0000256" key="5">
    <source>
        <dbReference type="ARBA" id="ARBA00022927"/>
    </source>
</evidence>
<evidence type="ECO:0000256" key="7">
    <source>
        <dbReference type="ARBA" id="ARBA00024382"/>
    </source>
</evidence>